<dbReference type="Proteomes" id="UP000316426">
    <property type="component" value="Chromosome"/>
</dbReference>
<dbReference type="AlphaFoldDB" id="A0A518K9T7"/>
<dbReference type="KEGG" id="bmei:Spa11_27530"/>
<gene>
    <name evidence="2" type="ORF">Spa11_27530</name>
</gene>
<evidence type="ECO:0000256" key="1">
    <source>
        <dbReference type="SAM" id="MobiDB-lite"/>
    </source>
</evidence>
<feature type="region of interest" description="Disordered" evidence="1">
    <location>
        <begin position="1"/>
        <end position="21"/>
    </location>
</feature>
<sequence length="123" mass="13234">MSLFSNKKPNRSAYQPTESARVNESTEVDLFVADNGTYWGLSRVNPNGGRSYRLLKPEQCRDAVEAVGFMAQVFAKDPNCAPDLKAELSALSARLETVVAEVKELAAPNGETRPSGLLAAFGG</sequence>
<protein>
    <submittedName>
        <fullName evidence="2">Uncharacterized protein</fullName>
    </submittedName>
</protein>
<organism evidence="2 3">
    <name type="scientific">Botrimarina mediterranea</name>
    <dbReference type="NCBI Taxonomy" id="2528022"/>
    <lineage>
        <taxon>Bacteria</taxon>
        <taxon>Pseudomonadati</taxon>
        <taxon>Planctomycetota</taxon>
        <taxon>Planctomycetia</taxon>
        <taxon>Pirellulales</taxon>
        <taxon>Lacipirellulaceae</taxon>
        <taxon>Botrimarina</taxon>
    </lineage>
</organism>
<dbReference type="RefSeq" id="WP_145113052.1">
    <property type="nucleotide sequence ID" value="NZ_CP036349.1"/>
</dbReference>
<name>A0A518K9T7_9BACT</name>
<reference evidence="2 3" key="1">
    <citation type="submission" date="2019-02" db="EMBL/GenBank/DDBJ databases">
        <title>Deep-cultivation of Planctomycetes and their phenomic and genomic characterization uncovers novel biology.</title>
        <authorList>
            <person name="Wiegand S."/>
            <person name="Jogler M."/>
            <person name="Boedeker C."/>
            <person name="Pinto D."/>
            <person name="Vollmers J."/>
            <person name="Rivas-Marin E."/>
            <person name="Kohn T."/>
            <person name="Peeters S.H."/>
            <person name="Heuer A."/>
            <person name="Rast P."/>
            <person name="Oberbeckmann S."/>
            <person name="Bunk B."/>
            <person name="Jeske O."/>
            <person name="Meyerdierks A."/>
            <person name="Storesund J.E."/>
            <person name="Kallscheuer N."/>
            <person name="Luecker S."/>
            <person name="Lage O.M."/>
            <person name="Pohl T."/>
            <person name="Merkel B.J."/>
            <person name="Hornburger P."/>
            <person name="Mueller R.-W."/>
            <person name="Bruemmer F."/>
            <person name="Labrenz M."/>
            <person name="Spormann A.M."/>
            <person name="Op den Camp H."/>
            <person name="Overmann J."/>
            <person name="Amann R."/>
            <person name="Jetten M.S.M."/>
            <person name="Mascher T."/>
            <person name="Medema M.H."/>
            <person name="Devos D.P."/>
            <person name="Kaster A.-K."/>
            <person name="Ovreas L."/>
            <person name="Rohde M."/>
            <person name="Galperin M.Y."/>
            <person name="Jogler C."/>
        </authorList>
    </citation>
    <scope>NUCLEOTIDE SEQUENCE [LARGE SCALE GENOMIC DNA]</scope>
    <source>
        <strain evidence="2 3">Spa11</strain>
    </source>
</reference>
<accession>A0A518K9T7</accession>
<proteinExistence type="predicted"/>
<evidence type="ECO:0000313" key="2">
    <source>
        <dbReference type="EMBL" id="QDV74549.1"/>
    </source>
</evidence>
<evidence type="ECO:0000313" key="3">
    <source>
        <dbReference type="Proteomes" id="UP000316426"/>
    </source>
</evidence>
<dbReference type="EMBL" id="CP036349">
    <property type="protein sequence ID" value="QDV74549.1"/>
    <property type="molecule type" value="Genomic_DNA"/>
</dbReference>
<keyword evidence="3" id="KW-1185">Reference proteome</keyword>